<dbReference type="RefSeq" id="WP_093726827.1">
    <property type="nucleotide sequence ID" value="NZ_FMZB01000004.1"/>
</dbReference>
<dbReference type="AlphaFoldDB" id="A0A1G6P7R9"/>
<feature type="transmembrane region" description="Helical" evidence="1">
    <location>
        <begin position="20"/>
        <end position="39"/>
    </location>
</feature>
<keyword evidence="1" id="KW-0812">Transmembrane</keyword>
<dbReference type="Pfam" id="PF12730">
    <property type="entry name" value="ABC2_membrane_4"/>
    <property type="match status" value="1"/>
</dbReference>
<evidence type="ECO:0000256" key="1">
    <source>
        <dbReference type="SAM" id="Phobius"/>
    </source>
</evidence>
<gene>
    <name evidence="2" type="ORF">SAMN05421663_10419</name>
</gene>
<reference evidence="3" key="1">
    <citation type="submission" date="2016-10" db="EMBL/GenBank/DDBJ databases">
        <authorList>
            <person name="Varghese N."/>
            <person name="Submissions S."/>
        </authorList>
    </citation>
    <scope>NUCLEOTIDE SEQUENCE [LARGE SCALE GENOMIC DNA]</scope>
    <source>
        <strain evidence="3">DSM 21620</strain>
    </source>
</reference>
<dbReference type="PANTHER" id="PTHR37305">
    <property type="entry name" value="INTEGRAL MEMBRANE PROTEIN-RELATED"/>
    <property type="match status" value="1"/>
</dbReference>
<dbReference type="Proteomes" id="UP000198666">
    <property type="component" value="Unassembled WGS sequence"/>
</dbReference>
<feature type="transmembrane region" description="Helical" evidence="1">
    <location>
        <begin position="176"/>
        <end position="194"/>
    </location>
</feature>
<protein>
    <submittedName>
        <fullName evidence="2">ABC-2 family transporter protein</fullName>
    </submittedName>
</protein>
<dbReference type="EMBL" id="FMZB01000004">
    <property type="protein sequence ID" value="SDC75654.1"/>
    <property type="molecule type" value="Genomic_DNA"/>
</dbReference>
<keyword evidence="3" id="KW-1185">Reference proteome</keyword>
<keyword evidence="1" id="KW-1133">Transmembrane helix</keyword>
<dbReference type="OrthoDB" id="9784784at2"/>
<feature type="transmembrane region" description="Helical" evidence="1">
    <location>
        <begin position="148"/>
        <end position="169"/>
    </location>
</feature>
<evidence type="ECO:0000313" key="3">
    <source>
        <dbReference type="Proteomes" id="UP000198666"/>
    </source>
</evidence>
<name>A0A1G6P7R9_9BACI</name>
<feature type="transmembrane region" description="Helical" evidence="1">
    <location>
        <begin position="59"/>
        <end position="78"/>
    </location>
</feature>
<organism evidence="2 3">
    <name type="scientific">Terribacillus halophilus</name>
    <dbReference type="NCBI Taxonomy" id="361279"/>
    <lineage>
        <taxon>Bacteria</taxon>
        <taxon>Bacillati</taxon>
        <taxon>Bacillota</taxon>
        <taxon>Bacilli</taxon>
        <taxon>Bacillales</taxon>
        <taxon>Bacillaceae</taxon>
        <taxon>Terribacillus</taxon>
    </lineage>
</organism>
<feature type="transmembrane region" description="Helical" evidence="1">
    <location>
        <begin position="206"/>
        <end position="225"/>
    </location>
</feature>
<dbReference type="STRING" id="361279.SAMN05421663_10419"/>
<feature type="transmembrane region" description="Helical" evidence="1">
    <location>
        <begin position="104"/>
        <end position="128"/>
    </location>
</feature>
<accession>A0A1G6P7R9</accession>
<keyword evidence="1" id="KW-0472">Membrane</keyword>
<dbReference type="PANTHER" id="PTHR37305:SF1">
    <property type="entry name" value="MEMBRANE PROTEIN"/>
    <property type="match status" value="1"/>
</dbReference>
<evidence type="ECO:0000313" key="2">
    <source>
        <dbReference type="EMBL" id="SDC75654.1"/>
    </source>
</evidence>
<proteinExistence type="predicted"/>
<sequence length="234" mass="26274">MFKLMKLESKKHKLAGYLPAVMICIVLIFAVVGLMGWGSRNEVETMFPDYQAFMSLADIFIRTVFLIFAGVILSRIVIEEYRSGTIQLLFTYPIQRKKLMKAKLIIVFAFCFSSIVFATVVTNILVYLVSPHVYLFEAPVTWNDMMSAFPMTLVNALMTAGVSLIPLFFGMRKKSTAATITWAVLIGVLINGTVSNGDSTTSLFQFIWVPIALCIFGLAIAYFSYHQIDKRDIA</sequence>